<dbReference type="RefSeq" id="WP_011115751.1">
    <property type="nucleotide sequence ID" value="NC_004917.1"/>
</dbReference>
<proteinExistence type="predicted"/>
<protein>
    <recommendedName>
        <fullName evidence="1">ThiD2 domain-containing protein</fullName>
    </recommendedName>
</protein>
<dbReference type="OrthoDB" id="9812206at2"/>
<organism evidence="2 3">
    <name type="scientific">Helicobacter hepaticus (strain ATCC 51449 / 3B1)</name>
    <dbReference type="NCBI Taxonomy" id="235279"/>
    <lineage>
        <taxon>Bacteria</taxon>
        <taxon>Pseudomonadati</taxon>
        <taxon>Campylobacterota</taxon>
        <taxon>Epsilonproteobacteria</taxon>
        <taxon>Campylobacterales</taxon>
        <taxon>Helicobacteraceae</taxon>
        <taxon>Helicobacter</taxon>
    </lineage>
</organism>
<evidence type="ECO:0000313" key="2">
    <source>
        <dbReference type="EMBL" id="AAP77508.1"/>
    </source>
</evidence>
<gene>
    <name evidence="2" type="ordered locus">HH_0911</name>
</gene>
<dbReference type="HOGENOM" id="CLU_1884736_0_0_7"/>
<dbReference type="eggNOG" id="COG0352">
    <property type="taxonomic scope" value="Bacteria"/>
</dbReference>
<sequence length="133" mass="15450">MEVGRVIDANLNRLKEGVRVIEDTLRYFHNDVLLSSSLKNLRHQIKISSNISLLSCRNVNGDVLKGSVPDELQRENLAHLVMANFKRAQESARVLEEYTKLVPTFGNSADFKKVRYELYELEKTYFERYGKKE</sequence>
<accession>Q7VHQ3</accession>
<dbReference type="InterPro" id="IPR041397">
    <property type="entry name" value="ThiD2"/>
</dbReference>
<dbReference type="STRING" id="235279.HH_0911"/>
<name>Q7VHQ3_HELHP</name>
<feature type="domain" description="ThiD2" evidence="1">
    <location>
        <begin position="5"/>
        <end position="124"/>
    </location>
</feature>
<dbReference type="EMBL" id="AE017125">
    <property type="protein sequence ID" value="AAP77508.1"/>
    <property type="molecule type" value="Genomic_DNA"/>
</dbReference>
<dbReference type="AlphaFoldDB" id="Q7VHQ3"/>
<dbReference type="Proteomes" id="UP000002495">
    <property type="component" value="Chromosome"/>
</dbReference>
<evidence type="ECO:0000313" key="3">
    <source>
        <dbReference type="Proteomes" id="UP000002495"/>
    </source>
</evidence>
<dbReference type="Pfam" id="PF17792">
    <property type="entry name" value="ThiD2"/>
    <property type="match status" value="1"/>
</dbReference>
<reference evidence="2 3" key="1">
    <citation type="journal article" date="2003" name="Proc. Natl. Acad. Sci. U.S.A.">
        <title>The complete genome sequence of the carcinogenic bacterium Helicobacter hepaticus.</title>
        <authorList>
            <person name="Suerbaum S."/>
            <person name="Josenhans C."/>
            <person name="Sterzenbach T."/>
            <person name="Drescher B."/>
            <person name="Brandt P."/>
            <person name="Bell M."/>
            <person name="Droege M."/>
            <person name="Fartmann B."/>
            <person name="Fischer H.-P."/>
            <person name="Ge Z."/>
            <person name="Hoerster A."/>
            <person name="Holland R."/>
            <person name="Klein K."/>
            <person name="Koenig J."/>
            <person name="Macko L."/>
            <person name="Mendz G.L."/>
            <person name="Nyakatura G."/>
            <person name="Schauer D.B."/>
            <person name="Shen Z."/>
            <person name="Weber J."/>
            <person name="Frosch M."/>
            <person name="Fox J.G."/>
        </authorList>
    </citation>
    <scope>NUCLEOTIDE SEQUENCE [LARGE SCALE GENOMIC DNA]</scope>
    <source>
        <strain evidence="3">ATCC 51449 / 3B1</strain>
    </source>
</reference>
<evidence type="ECO:0000259" key="1">
    <source>
        <dbReference type="Pfam" id="PF17792"/>
    </source>
</evidence>
<dbReference type="KEGG" id="hhe:HH_0911"/>
<keyword evidence="3" id="KW-1185">Reference proteome</keyword>